<dbReference type="InterPro" id="IPR036396">
    <property type="entry name" value="Cyt_P450_sf"/>
</dbReference>
<dbReference type="GO" id="GO:0020037">
    <property type="term" value="F:heme binding"/>
    <property type="evidence" value="ECO:0007669"/>
    <property type="project" value="InterPro"/>
</dbReference>
<dbReference type="GO" id="GO:0016020">
    <property type="term" value="C:membrane"/>
    <property type="evidence" value="ECO:0007669"/>
    <property type="project" value="UniProtKB-SubCell"/>
</dbReference>
<dbReference type="GO" id="GO:0005737">
    <property type="term" value="C:cytoplasm"/>
    <property type="evidence" value="ECO:0007669"/>
    <property type="project" value="TreeGrafter"/>
</dbReference>
<keyword evidence="7" id="KW-0503">Monooxygenase</keyword>
<dbReference type="Gene3D" id="1.10.630.10">
    <property type="entry name" value="Cytochrome P450"/>
    <property type="match status" value="1"/>
</dbReference>
<dbReference type="FunFam" id="1.10.630.10:FF:000036">
    <property type="entry name" value="CYtochrome P450 family"/>
    <property type="match status" value="1"/>
</dbReference>
<evidence type="ECO:0000256" key="1">
    <source>
        <dbReference type="ARBA" id="ARBA00001971"/>
    </source>
</evidence>
<evidence type="ECO:0000256" key="2">
    <source>
        <dbReference type="ARBA" id="ARBA00004370"/>
    </source>
</evidence>
<proteinExistence type="inferred from homology"/>
<evidence type="ECO:0000256" key="3">
    <source>
        <dbReference type="ARBA" id="ARBA00010617"/>
    </source>
</evidence>
<keyword evidence="4 9" id="KW-0479">Metal-binding</keyword>
<dbReference type="EMBL" id="KQ429244">
    <property type="protein sequence ID" value="KOF65530.1"/>
    <property type="molecule type" value="Genomic_DNA"/>
</dbReference>
<accession>A0A0L8FM89</accession>
<dbReference type="GO" id="GO:0006082">
    <property type="term" value="P:organic acid metabolic process"/>
    <property type="evidence" value="ECO:0007669"/>
    <property type="project" value="TreeGrafter"/>
</dbReference>
<keyword evidence="5" id="KW-0560">Oxidoreductase</keyword>
<comment type="subcellular location">
    <subcellularLocation>
        <location evidence="2">Membrane</location>
    </subcellularLocation>
</comment>
<protein>
    <recommendedName>
        <fullName evidence="11">Cytochrome P450</fullName>
    </recommendedName>
</protein>
<dbReference type="InterPro" id="IPR001128">
    <property type="entry name" value="Cyt_P450"/>
</dbReference>
<reference evidence="10" key="1">
    <citation type="submission" date="2015-07" db="EMBL/GenBank/DDBJ databases">
        <title>MeaNS - Measles Nucleotide Surveillance Program.</title>
        <authorList>
            <person name="Tran T."/>
            <person name="Druce J."/>
        </authorList>
    </citation>
    <scope>NUCLEOTIDE SEQUENCE</scope>
    <source>
        <strain evidence="10">UCB-OBI-ISO-001</strain>
        <tissue evidence="10">Gonad</tissue>
    </source>
</reference>
<evidence type="ECO:0000256" key="9">
    <source>
        <dbReference type="PIRSR" id="PIRSR602401-1"/>
    </source>
</evidence>
<evidence type="ECO:0000313" key="10">
    <source>
        <dbReference type="EMBL" id="KOF65530.1"/>
    </source>
</evidence>
<keyword evidence="9" id="KW-0349">Heme</keyword>
<evidence type="ECO:0000256" key="4">
    <source>
        <dbReference type="ARBA" id="ARBA00022723"/>
    </source>
</evidence>
<dbReference type="InterPro" id="IPR002401">
    <property type="entry name" value="Cyt_P450_E_grp-I"/>
</dbReference>
<dbReference type="AlphaFoldDB" id="A0A0L8FM89"/>
<dbReference type="GO" id="GO:0005506">
    <property type="term" value="F:iron ion binding"/>
    <property type="evidence" value="ECO:0007669"/>
    <property type="project" value="InterPro"/>
</dbReference>
<evidence type="ECO:0000256" key="6">
    <source>
        <dbReference type="ARBA" id="ARBA00023004"/>
    </source>
</evidence>
<dbReference type="GO" id="GO:0006805">
    <property type="term" value="P:xenobiotic metabolic process"/>
    <property type="evidence" value="ECO:0007669"/>
    <property type="project" value="TreeGrafter"/>
</dbReference>
<feature type="binding site" description="axial binding residue" evidence="9">
    <location>
        <position position="365"/>
    </location>
    <ligand>
        <name>heme</name>
        <dbReference type="ChEBI" id="CHEBI:30413"/>
    </ligand>
    <ligandPart>
        <name>Fe</name>
        <dbReference type="ChEBI" id="CHEBI:18248"/>
    </ligandPart>
</feature>
<dbReference type="PRINTS" id="PR00385">
    <property type="entry name" value="P450"/>
</dbReference>
<dbReference type="STRING" id="37653.A0A0L8FM89"/>
<dbReference type="SUPFAM" id="SSF48264">
    <property type="entry name" value="Cytochrome P450"/>
    <property type="match status" value="1"/>
</dbReference>
<evidence type="ECO:0000256" key="8">
    <source>
        <dbReference type="ARBA" id="ARBA00023136"/>
    </source>
</evidence>
<dbReference type="Pfam" id="PF00067">
    <property type="entry name" value="p450"/>
    <property type="match status" value="1"/>
</dbReference>
<evidence type="ECO:0000256" key="7">
    <source>
        <dbReference type="ARBA" id="ARBA00023033"/>
    </source>
</evidence>
<dbReference type="GO" id="GO:0016712">
    <property type="term" value="F:oxidoreductase activity, acting on paired donors, with incorporation or reduction of molecular oxygen, reduced flavin or flavoprotein as one donor, and incorporation of one atom of oxygen"/>
    <property type="evidence" value="ECO:0007669"/>
    <property type="project" value="InterPro"/>
</dbReference>
<dbReference type="InterPro" id="IPR008069">
    <property type="entry name" value="Cyt_P450_E_grp-I_CYP2D-like"/>
</dbReference>
<keyword evidence="6 9" id="KW-0408">Iron</keyword>
<dbReference type="PRINTS" id="PR01686">
    <property type="entry name" value="EP450ICYP2D"/>
</dbReference>
<dbReference type="PRINTS" id="PR00463">
    <property type="entry name" value="EP450I"/>
</dbReference>
<sequence>MLIFLNGYNNFKEAFITNPDLFTNKASTFITEKLGQGKGIVCTNGLTWREQRKLTLRVLKDLGLGQHSMEDRMHEEVTAFVKALDSNVNTPFDAHDLVQTAVANVICSLMFGRRFDYDNPQFKKYVHGIDENFKNIGLSAIVNFFPMLEHLPGDPFKFKKIFKNIENMEEFLSTAVTDHMREYEETNIKDFIDAYIKEMKQREKTDPDTSLNEEQLCKVIGDLLIAGTETTTSTILWALVYMLHYPDVQKRIQAEIDENVEDDRLPSLNDRSRLPYLDASIMEIQRRGNVVQLLLGRQTPKDITFGGYTIPKEAIIIPNLGSVMTDKEIWGDPENFRPERFLSETKGKNETPSAFIPFFVGKRSCLGEPLAKSELFLFLSGMLQQFTFTCAAGDELPPLKGVFGITNMPHPFRIQINRRQR</sequence>
<dbReference type="GO" id="GO:0008395">
    <property type="term" value="F:steroid hydroxylase activity"/>
    <property type="evidence" value="ECO:0007669"/>
    <property type="project" value="TreeGrafter"/>
</dbReference>
<gene>
    <name evidence="10" type="ORF">OCBIM_22015288mg</name>
</gene>
<comment type="cofactor">
    <cofactor evidence="1 9">
        <name>heme</name>
        <dbReference type="ChEBI" id="CHEBI:30413"/>
    </cofactor>
</comment>
<name>A0A0L8FM89_OCTBM</name>
<keyword evidence="8" id="KW-0472">Membrane</keyword>
<evidence type="ECO:0008006" key="11">
    <source>
        <dbReference type="Google" id="ProtNLM"/>
    </source>
</evidence>
<dbReference type="PANTHER" id="PTHR24300:SF403">
    <property type="entry name" value="CYTOCHROME P450 306A1"/>
    <property type="match status" value="1"/>
</dbReference>
<evidence type="ECO:0000256" key="5">
    <source>
        <dbReference type="ARBA" id="ARBA00023002"/>
    </source>
</evidence>
<organism evidence="10">
    <name type="scientific">Octopus bimaculoides</name>
    <name type="common">California two-spotted octopus</name>
    <dbReference type="NCBI Taxonomy" id="37653"/>
    <lineage>
        <taxon>Eukaryota</taxon>
        <taxon>Metazoa</taxon>
        <taxon>Spiralia</taxon>
        <taxon>Lophotrochozoa</taxon>
        <taxon>Mollusca</taxon>
        <taxon>Cephalopoda</taxon>
        <taxon>Coleoidea</taxon>
        <taxon>Octopodiformes</taxon>
        <taxon>Octopoda</taxon>
        <taxon>Incirrata</taxon>
        <taxon>Octopodidae</taxon>
        <taxon>Octopus</taxon>
    </lineage>
</organism>
<dbReference type="PANTHER" id="PTHR24300">
    <property type="entry name" value="CYTOCHROME P450 508A4-RELATED"/>
    <property type="match status" value="1"/>
</dbReference>
<dbReference type="InterPro" id="IPR050182">
    <property type="entry name" value="Cytochrome_P450_fam2"/>
</dbReference>
<comment type="similarity">
    <text evidence="3">Belongs to the cytochrome P450 family.</text>
</comment>
<dbReference type="OrthoDB" id="1844152at2759"/>